<protein>
    <recommendedName>
        <fullName evidence="8">Kinesin-like protein</fullName>
    </recommendedName>
</protein>
<keyword evidence="1 8" id="KW-0493">Microtubule</keyword>
<keyword evidence="12" id="KW-1185">Reference proteome</keyword>
<evidence type="ECO:0000256" key="2">
    <source>
        <dbReference type="ARBA" id="ARBA00022741"/>
    </source>
</evidence>
<dbReference type="SMART" id="SM00129">
    <property type="entry name" value="KISc"/>
    <property type="match status" value="1"/>
</dbReference>
<dbReference type="PROSITE" id="PS00411">
    <property type="entry name" value="KINESIN_MOTOR_1"/>
    <property type="match status" value="1"/>
</dbReference>
<dbReference type="OrthoDB" id="3176171at2759"/>
<evidence type="ECO:0000256" key="8">
    <source>
        <dbReference type="RuleBase" id="RU000394"/>
    </source>
</evidence>
<dbReference type="GO" id="GO:0008017">
    <property type="term" value="F:microtubule binding"/>
    <property type="evidence" value="ECO:0007669"/>
    <property type="project" value="InterPro"/>
</dbReference>
<keyword evidence="3 7" id="KW-0067">ATP-binding</keyword>
<dbReference type="GO" id="GO:0003777">
    <property type="term" value="F:microtubule motor activity"/>
    <property type="evidence" value="ECO:0007669"/>
    <property type="project" value="InterPro"/>
</dbReference>
<dbReference type="InterPro" id="IPR019821">
    <property type="entry name" value="Kinesin_motor_CS"/>
</dbReference>
<dbReference type="InterPro" id="IPR027640">
    <property type="entry name" value="Kinesin-like_fam"/>
</dbReference>
<keyword evidence="5 7" id="KW-0505">Motor protein</keyword>
<dbReference type="PRINTS" id="PR00380">
    <property type="entry name" value="KINESINHEAVY"/>
</dbReference>
<dbReference type="AlphaFoldDB" id="A0A1Y1HL31"/>
<feature type="compositionally biased region" description="Polar residues" evidence="9">
    <location>
        <begin position="906"/>
        <end position="916"/>
    </location>
</feature>
<dbReference type="EMBL" id="DF236953">
    <property type="protein sequence ID" value="GAQ77849.1"/>
    <property type="molecule type" value="Genomic_DNA"/>
</dbReference>
<dbReference type="GO" id="GO:0005874">
    <property type="term" value="C:microtubule"/>
    <property type="evidence" value="ECO:0007669"/>
    <property type="project" value="UniProtKB-KW"/>
</dbReference>
<feature type="region of interest" description="Disordered" evidence="9">
    <location>
        <begin position="519"/>
        <end position="553"/>
    </location>
</feature>
<dbReference type="GO" id="GO:0005524">
    <property type="term" value="F:ATP binding"/>
    <property type="evidence" value="ECO:0007669"/>
    <property type="project" value="UniProtKB-UniRule"/>
</dbReference>
<dbReference type="Gene3D" id="3.40.850.10">
    <property type="entry name" value="Kinesin motor domain"/>
    <property type="match status" value="1"/>
</dbReference>
<reference evidence="11 12" key="1">
    <citation type="journal article" date="2014" name="Nat. Commun.">
        <title>Klebsormidium flaccidum genome reveals primary factors for plant terrestrial adaptation.</title>
        <authorList>
            <person name="Hori K."/>
            <person name="Maruyama F."/>
            <person name="Fujisawa T."/>
            <person name="Togashi T."/>
            <person name="Yamamoto N."/>
            <person name="Seo M."/>
            <person name="Sato S."/>
            <person name="Yamada T."/>
            <person name="Mori H."/>
            <person name="Tajima N."/>
            <person name="Moriyama T."/>
            <person name="Ikeuchi M."/>
            <person name="Watanabe M."/>
            <person name="Wada H."/>
            <person name="Kobayashi K."/>
            <person name="Saito M."/>
            <person name="Masuda T."/>
            <person name="Sasaki-Sekimoto Y."/>
            <person name="Mashiguchi K."/>
            <person name="Awai K."/>
            <person name="Shimojima M."/>
            <person name="Masuda S."/>
            <person name="Iwai M."/>
            <person name="Nobusawa T."/>
            <person name="Narise T."/>
            <person name="Kondo S."/>
            <person name="Saito H."/>
            <person name="Sato R."/>
            <person name="Murakawa M."/>
            <person name="Ihara Y."/>
            <person name="Oshima-Yamada Y."/>
            <person name="Ohtaka K."/>
            <person name="Satoh M."/>
            <person name="Sonobe K."/>
            <person name="Ishii M."/>
            <person name="Ohtani R."/>
            <person name="Kanamori-Sato M."/>
            <person name="Honoki R."/>
            <person name="Miyazaki D."/>
            <person name="Mochizuki H."/>
            <person name="Umetsu J."/>
            <person name="Higashi K."/>
            <person name="Shibata D."/>
            <person name="Kamiya Y."/>
            <person name="Sato N."/>
            <person name="Nakamura Y."/>
            <person name="Tabata S."/>
            <person name="Ida S."/>
            <person name="Kurokawa K."/>
            <person name="Ohta H."/>
        </authorList>
    </citation>
    <scope>NUCLEOTIDE SEQUENCE [LARGE SCALE GENOMIC DNA]</scope>
    <source>
        <strain evidence="11 12">NIES-2285</strain>
    </source>
</reference>
<evidence type="ECO:0000256" key="1">
    <source>
        <dbReference type="ARBA" id="ARBA00022701"/>
    </source>
</evidence>
<dbReference type="PANTHER" id="PTHR47968">
    <property type="entry name" value="CENTROMERE PROTEIN E"/>
    <property type="match status" value="1"/>
</dbReference>
<dbReference type="InterPro" id="IPR001752">
    <property type="entry name" value="Kinesin_motor_dom"/>
</dbReference>
<organism evidence="11 12">
    <name type="scientific">Klebsormidium nitens</name>
    <name type="common">Green alga</name>
    <name type="synonym">Ulothrix nitens</name>
    <dbReference type="NCBI Taxonomy" id="105231"/>
    <lineage>
        <taxon>Eukaryota</taxon>
        <taxon>Viridiplantae</taxon>
        <taxon>Streptophyta</taxon>
        <taxon>Klebsormidiophyceae</taxon>
        <taxon>Klebsormidiales</taxon>
        <taxon>Klebsormidiaceae</taxon>
        <taxon>Klebsormidium</taxon>
    </lineage>
</organism>
<comment type="similarity">
    <text evidence="6">Belongs to the TRAFAC class myosin-kinesin ATPase superfamily. Kinesin family. KIN-8 subfamily.</text>
</comment>
<feature type="domain" description="Kinesin motor" evidence="10">
    <location>
        <begin position="41"/>
        <end position="380"/>
    </location>
</feature>
<evidence type="ECO:0000256" key="6">
    <source>
        <dbReference type="ARBA" id="ARBA00060769"/>
    </source>
</evidence>
<dbReference type="GO" id="GO:0007018">
    <property type="term" value="P:microtubule-based movement"/>
    <property type="evidence" value="ECO:0007669"/>
    <property type="project" value="InterPro"/>
</dbReference>
<feature type="binding site" evidence="7">
    <location>
        <begin position="138"/>
        <end position="145"/>
    </location>
    <ligand>
        <name>ATP</name>
        <dbReference type="ChEBI" id="CHEBI:30616"/>
    </ligand>
</feature>
<evidence type="ECO:0000313" key="12">
    <source>
        <dbReference type="Proteomes" id="UP000054558"/>
    </source>
</evidence>
<feature type="compositionally biased region" description="Polar residues" evidence="9">
    <location>
        <begin position="843"/>
        <end position="866"/>
    </location>
</feature>
<accession>A0A1Y1HL31</accession>
<dbReference type="PROSITE" id="PS50067">
    <property type="entry name" value="KINESIN_MOTOR_2"/>
    <property type="match status" value="1"/>
</dbReference>
<dbReference type="Pfam" id="PF00225">
    <property type="entry name" value="Kinesin"/>
    <property type="match status" value="1"/>
</dbReference>
<dbReference type="Proteomes" id="UP000054558">
    <property type="component" value="Unassembled WGS sequence"/>
</dbReference>
<feature type="compositionally biased region" description="Basic and acidic residues" evidence="9">
    <location>
        <begin position="523"/>
        <end position="536"/>
    </location>
</feature>
<evidence type="ECO:0000256" key="4">
    <source>
        <dbReference type="ARBA" id="ARBA00023054"/>
    </source>
</evidence>
<evidence type="ECO:0000256" key="5">
    <source>
        <dbReference type="ARBA" id="ARBA00023175"/>
    </source>
</evidence>
<name>A0A1Y1HL31_KLENI</name>
<dbReference type="SUPFAM" id="SSF52540">
    <property type="entry name" value="P-loop containing nucleoside triphosphate hydrolases"/>
    <property type="match status" value="1"/>
</dbReference>
<dbReference type="InterPro" id="IPR036961">
    <property type="entry name" value="Kinesin_motor_dom_sf"/>
</dbReference>
<evidence type="ECO:0000256" key="7">
    <source>
        <dbReference type="PROSITE-ProRule" id="PRU00283"/>
    </source>
</evidence>
<dbReference type="InterPro" id="IPR027417">
    <property type="entry name" value="P-loop_NTPase"/>
</dbReference>
<feature type="compositionally biased region" description="Basic and acidic residues" evidence="9">
    <location>
        <begin position="614"/>
        <end position="623"/>
    </location>
</feature>
<evidence type="ECO:0000256" key="3">
    <source>
        <dbReference type="ARBA" id="ARBA00022840"/>
    </source>
</evidence>
<keyword evidence="4" id="KW-0175">Coiled coil</keyword>
<dbReference type="PANTHER" id="PTHR47968:SF29">
    <property type="entry name" value="KINESIN-LIKE PROTEIN"/>
    <property type="match status" value="1"/>
</dbReference>
<sequence length="926" mass="101660">MEEPSGTPPDPGESKEALTELVDATVQFTHQLMKKGVSQATLQVAVRCRPLNDFEKSRGYVSITRLVDDKVVIVLDPEHLKEQRETNLDVLKRSKEKQYVFDRALGENATNAMLYNVTVAPLVHGVLRGLNATVFAYGATGSGKTHTMVGDDQDPGLMVLSLRDIFEHISREQEKQFIVECSYMEVYNELLYDLLENSEKPLELREDPKQGAVVVGLKRILVPSADHIFALLREGNKRRKTESTDANATSSRSHAVLEILCTRSDKNCYAKQVYQGKLALVDLAGAERAHETNNAGRQLRDGANINKSLLALANCINALGKRKKKEFVFVPFRNSKLTRLLKDGLCGNSRTIMVATVSACNQQYHHTVNTLKYANRAKEIKTHVRRNQGTVDTHIKEYQKMIDNLQQEVRTLRGELTLARTGRFSAESLQGLEREPSDAAALLARSPSIASVSPEESDGAGARIDTEIARLAREREGVSEALYRMDEEIVGCNSEIQQWQNKELLGISLLGRNRLGETTGVRGESEVEQAEKKCDGDESAGGRSPRQGKGLGEGLERTATTASDVNASLDASWLGASGEHAQMFSEAISDLRECERAENRSDDGAEAPGTSSEPKNENDKTTRNDNPSGSNEIEEKLKVIENERGRLREDLSAVDDALRALDIRIDREVLEATRRRALHLEIELVSARGGRKEAARAIESRNEIIDEQAEVISALWQVLECAGIDKPRALAIAKEGGLLKGSLSRAASVSDAAASPELAAGKAVRRRQRSLGGTRASRRFAFWQERLKDLPLIRTPSAPPTIRNVAVESPPPLPSVGIIDDKHELLPPTGWDSARSSEPVLMSHQSTPGRLSKPSRSYNAYVSQQRLPGHGPTPASPGRSLPVANLRTSIPRSVTPAETVRLPGGTTRSIQEQAPASASRRKRGGF</sequence>
<dbReference type="FunFam" id="3.40.850.10:FF:000056">
    <property type="entry name" value="Kinesin-like protein"/>
    <property type="match status" value="1"/>
</dbReference>
<evidence type="ECO:0000259" key="10">
    <source>
        <dbReference type="PROSITE" id="PS50067"/>
    </source>
</evidence>
<feature type="region of interest" description="Disordered" evidence="9">
    <location>
        <begin position="595"/>
        <end position="632"/>
    </location>
</feature>
<keyword evidence="2 7" id="KW-0547">Nucleotide-binding</keyword>
<gene>
    <name evidence="11" type="ORF">KFL_000040490</name>
</gene>
<feature type="region of interest" description="Disordered" evidence="9">
    <location>
        <begin position="803"/>
        <end position="926"/>
    </location>
</feature>
<evidence type="ECO:0000256" key="9">
    <source>
        <dbReference type="SAM" id="MobiDB-lite"/>
    </source>
</evidence>
<proteinExistence type="inferred from homology"/>
<dbReference type="STRING" id="105231.A0A1Y1HL31"/>
<evidence type="ECO:0000313" key="11">
    <source>
        <dbReference type="EMBL" id="GAQ77849.1"/>
    </source>
</evidence>